<name>A0A1X3D9Y0_9NEIS</name>
<keyword evidence="1" id="KW-0732">Signal</keyword>
<gene>
    <name evidence="3" type="ORF">BWD09_06825</name>
</gene>
<dbReference type="OrthoDB" id="7820973at2"/>
<dbReference type="AlphaFoldDB" id="A0A1X3D9Y0"/>
<evidence type="ECO:0000313" key="4">
    <source>
        <dbReference type="Proteomes" id="UP000193118"/>
    </source>
</evidence>
<dbReference type="PANTHER" id="PTHR43194">
    <property type="entry name" value="HYDROLASE ALPHA/BETA FOLD FAMILY"/>
    <property type="match status" value="1"/>
</dbReference>
<dbReference type="EMBL" id="MTBO01000014">
    <property type="protein sequence ID" value="OSI16708.1"/>
    <property type="molecule type" value="Genomic_DNA"/>
</dbReference>
<feature type="chain" id="PRO_5012078097" evidence="1">
    <location>
        <begin position="19"/>
        <end position="368"/>
    </location>
</feature>
<evidence type="ECO:0000259" key="2">
    <source>
        <dbReference type="Pfam" id="PF12697"/>
    </source>
</evidence>
<dbReference type="SUPFAM" id="SSF53474">
    <property type="entry name" value="alpha/beta-Hydrolases"/>
    <property type="match status" value="1"/>
</dbReference>
<comment type="caution">
    <text evidence="3">The sequence shown here is derived from an EMBL/GenBank/DDBJ whole genome shotgun (WGS) entry which is preliminary data.</text>
</comment>
<keyword evidence="3" id="KW-0378">Hydrolase</keyword>
<reference evidence="4" key="1">
    <citation type="submission" date="2017-01" db="EMBL/GenBank/DDBJ databases">
        <authorList>
            <person name="Wolfgang W.J."/>
            <person name="Cole J."/>
            <person name="Wroblewski D."/>
            <person name="Mcginnis J."/>
            <person name="Musser K.A."/>
        </authorList>
    </citation>
    <scope>NUCLEOTIDE SEQUENCE [LARGE SCALE GENOMIC DNA]</scope>
    <source>
        <strain evidence="4">DSM 19151</strain>
    </source>
</reference>
<keyword evidence="4" id="KW-1185">Reference proteome</keyword>
<proteinExistence type="predicted"/>
<evidence type="ECO:0000256" key="1">
    <source>
        <dbReference type="SAM" id="SignalP"/>
    </source>
</evidence>
<accession>A0A1X3D9Y0</accession>
<dbReference type="InterPro" id="IPR029058">
    <property type="entry name" value="AB_hydrolase_fold"/>
</dbReference>
<dbReference type="STRING" id="194197.BWD09_06825"/>
<feature type="domain" description="AB hydrolase-1" evidence="2">
    <location>
        <begin position="95"/>
        <end position="296"/>
    </location>
</feature>
<feature type="signal peptide" evidence="1">
    <location>
        <begin position="1"/>
        <end position="18"/>
    </location>
</feature>
<dbReference type="InterPro" id="IPR050228">
    <property type="entry name" value="Carboxylesterase_BioH"/>
</dbReference>
<dbReference type="CDD" id="cd12810">
    <property type="entry name" value="Esterase_713_like-3"/>
    <property type="match status" value="1"/>
</dbReference>
<dbReference type="PROSITE" id="PS51257">
    <property type="entry name" value="PROKAR_LIPOPROTEIN"/>
    <property type="match status" value="1"/>
</dbReference>
<dbReference type="Pfam" id="PF12697">
    <property type="entry name" value="Abhydrolase_6"/>
    <property type="match status" value="1"/>
</dbReference>
<evidence type="ECO:0000313" key="3">
    <source>
        <dbReference type="EMBL" id="OSI16708.1"/>
    </source>
</evidence>
<organism evidence="3 4">
    <name type="scientific">Neisseria dentiae</name>
    <dbReference type="NCBI Taxonomy" id="194197"/>
    <lineage>
        <taxon>Bacteria</taxon>
        <taxon>Pseudomonadati</taxon>
        <taxon>Pseudomonadota</taxon>
        <taxon>Betaproteobacteria</taxon>
        <taxon>Neisseriales</taxon>
        <taxon>Neisseriaceae</taxon>
        <taxon>Neisseria</taxon>
    </lineage>
</organism>
<dbReference type="GeneID" id="94580790"/>
<dbReference type="GO" id="GO:0016787">
    <property type="term" value="F:hydrolase activity"/>
    <property type="evidence" value="ECO:0007669"/>
    <property type="project" value="UniProtKB-KW"/>
</dbReference>
<sequence>MKKTLLLAALSLALGACAQSGNGRLTLAEQGSFAVGGTVKTSEGRYDANPAALKGNNNDFWNVYQASTQAGGQTLHGDHAAVFYQIPERARSLPLVFLHGYGGSMRAWQTTPDGREGFQNIFLRKRYPVYLVDQPRRGQAVRSTVGSEIKATPDDQFWFAQFRIGSYPNFNQGVAFPQDQAALQQFFRTITPDTGPTDAAAITGSMGALFDKIGGGILVTHSAGGAFGWLIAGQNPNVKAVVAYEPGNFPFPEGEVPPVMENRFGNIAPMKTDADTFRRLIQIPIVIYFGDFIPDAPDGTQGGDQWYMRMKLAQDWVNTVNKHGGKATLVHLPKVGIKGNTHFPFSDLNNQQVAEHLAGWLKDQGLDK</sequence>
<protein>
    <submittedName>
        <fullName evidence="3">Alpha/beta hydrolase</fullName>
    </submittedName>
</protein>
<dbReference type="RefSeq" id="WP_085365954.1">
    <property type="nucleotide sequence ID" value="NZ_CAUJPZ010000024.1"/>
</dbReference>
<dbReference type="Proteomes" id="UP000193118">
    <property type="component" value="Unassembled WGS sequence"/>
</dbReference>
<dbReference type="Gene3D" id="3.40.50.1820">
    <property type="entry name" value="alpha/beta hydrolase"/>
    <property type="match status" value="1"/>
</dbReference>
<dbReference type="InterPro" id="IPR000073">
    <property type="entry name" value="AB_hydrolase_1"/>
</dbReference>
<dbReference type="PANTHER" id="PTHR43194:SF4">
    <property type="entry name" value="AB HYDROLASE-1 DOMAIN-CONTAINING PROTEIN"/>
    <property type="match status" value="1"/>
</dbReference>